<dbReference type="Gene3D" id="3.40.190.10">
    <property type="entry name" value="Periplasmic binding protein-like II"/>
    <property type="match status" value="1"/>
</dbReference>
<reference evidence="6 7" key="1">
    <citation type="submission" date="2019-03" db="EMBL/GenBank/DDBJ databases">
        <title>Whole genome sequence of Arthrobacter sp JH1-1.</title>
        <authorList>
            <person name="Trinh H.N."/>
        </authorList>
    </citation>
    <scope>NUCLEOTIDE SEQUENCE [LARGE SCALE GENOMIC DNA]</scope>
    <source>
        <strain evidence="6 7">JH1-1</strain>
    </source>
</reference>
<dbReference type="GO" id="GO:0031460">
    <property type="term" value="P:glycine betaine transport"/>
    <property type="evidence" value="ECO:0007669"/>
    <property type="project" value="TreeGrafter"/>
</dbReference>
<keyword evidence="4" id="KW-0472">Membrane</keyword>
<comment type="caution">
    <text evidence="6">The sequence shown here is derived from an EMBL/GenBank/DDBJ whole genome shotgun (WGS) entry which is preliminary data.</text>
</comment>
<keyword evidence="7" id="KW-1185">Reference proteome</keyword>
<dbReference type="SUPFAM" id="SSF53850">
    <property type="entry name" value="Periplasmic binding protein-like II"/>
    <property type="match status" value="1"/>
</dbReference>
<dbReference type="GO" id="GO:0015226">
    <property type="term" value="F:carnitine transmembrane transporter activity"/>
    <property type="evidence" value="ECO:0007669"/>
    <property type="project" value="TreeGrafter"/>
</dbReference>
<name>A0A4R5KGS0_9MICC</name>
<evidence type="ECO:0000313" key="6">
    <source>
        <dbReference type="EMBL" id="TDF93908.1"/>
    </source>
</evidence>
<dbReference type="OrthoDB" id="9787902at2"/>
<dbReference type="CDD" id="cd13639">
    <property type="entry name" value="PBP2_OpuAC_like"/>
    <property type="match status" value="1"/>
</dbReference>
<dbReference type="GO" id="GO:0005275">
    <property type="term" value="F:amine transmembrane transporter activity"/>
    <property type="evidence" value="ECO:0007669"/>
    <property type="project" value="TreeGrafter"/>
</dbReference>
<dbReference type="AlphaFoldDB" id="A0A4R5KGS0"/>
<dbReference type="EMBL" id="SMRU01000017">
    <property type="protein sequence ID" value="TDF93908.1"/>
    <property type="molecule type" value="Genomic_DNA"/>
</dbReference>
<evidence type="ECO:0000313" key="7">
    <source>
        <dbReference type="Proteomes" id="UP000295511"/>
    </source>
</evidence>
<dbReference type="GO" id="GO:0015871">
    <property type="term" value="P:choline transport"/>
    <property type="evidence" value="ECO:0007669"/>
    <property type="project" value="TreeGrafter"/>
</dbReference>
<feature type="domain" description="ABC-type glycine betaine transport system substrate-binding" evidence="5">
    <location>
        <begin position="1"/>
        <end position="224"/>
    </location>
</feature>
<dbReference type="Gene3D" id="3.40.190.100">
    <property type="entry name" value="Glycine betaine-binding periplasmic protein, domain 2"/>
    <property type="match status" value="1"/>
</dbReference>
<dbReference type="Pfam" id="PF04069">
    <property type="entry name" value="OpuAC"/>
    <property type="match status" value="1"/>
</dbReference>
<dbReference type="Proteomes" id="UP000295511">
    <property type="component" value="Unassembled WGS sequence"/>
</dbReference>
<dbReference type="PANTHER" id="PTHR47737:SF1">
    <property type="entry name" value="GLYCINE BETAINE_PROLINE BETAINE TRANSPORT SYSTEM PERMEASE PROTEIN PROW"/>
    <property type="match status" value="1"/>
</dbReference>
<evidence type="ECO:0000259" key="5">
    <source>
        <dbReference type="Pfam" id="PF04069"/>
    </source>
</evidence>
<accession>A0A4R5KGS0</accession>
<dbReference type="InterPro" id="IPR007210">
    <property type="entry name" value="ABC_Gly_betaine_transp_sub-bd"/>
</dbReference>
<proteinExistence type="predicted"/>
<sequence>MLSEHGYTLQTKQVDLAAGFSGIARGDLDGYLNAWLPTTHGTYVDKYKDQLDILPQPFFNNDRLVLVAPKSVPENTISEVVNNASKYGNKLLGIEAGSGEMKILPEVLQKYGATDKLNLIAGSTPATLAALKDASAKNQPLVAALWTPHWAFASMPIKVLQDDLGGWPKPDGSYVVLSKQFASKNPDVAKWMGNFKITDDQFSSLMLDVSQAKDPVEGAKKWLETAENRKAADSWFN</sequence>
<evidence type="ECO:0000256" key="3">
    <source>
        <dbReference type="ARBA" id="ARBA00022475"/>
    </source>
</evidence>
<comment type="subcellular location">
    <subcellularLocation>
        <location evidence="1">Cell membrane</location>
    </subcellularLocation>
</comment>
<keyword evidence="2" id="KW-0813">Transport</keyword>
<evidence type="ECO:0000256" key="2">
    <source>
        <dbReference type="ARBA" id="ARBA00022448"/>
    </source>
</evidence>
<dbReference type="GO" id="GO:0043190">
    <property type="term" value="C:ATP-binding cassette (ABC) transporter complex"/>
    <property type="evidence" value="ECO:0007669"/>
    <property type="project" value="InterPro"/>
</dbReference>
<keyword evidence="3" id="KW-1003">Cell membrane</keyword>
<dbReference type="PANTHER" id="PTHR47737">
    <property type="entry name" value="GLYCINE BETAINE/PROLINE BETAINE TRANSPORT SYSTEM PERMEASE PROTEIN PROW"/>
    <property type="match status" value="1"/>
</dbReference>
<evidence type="ECO:0000256" key="1">
    <source>
        <dbReference type="ARBA" id="ARBA00004236"/>
    </source>
</evidence>
<evidence type="ECO:0000256" key="4">
    <source>
        <dbReference type="ARBA" id="ARBA00023136"/>
    </source>
</evidence>
<gene>
    <name evidence="6" type="ORF">E1809_14730</name>
</gene>
<protein>
    <submittedName>
        <fullName evidence="6">Glycine betaine ABC transporter substrate-binding protein</fullName>
    </submittedName>
</protein>
<organism evidence="6 7">
    <name type="scientific">Arthrobacter terricola</name>
    <dbReference type="NCBI Taxonomy" id="2547396"/>
    <lineage>
        <taxon>Bacteria</taxon>
        <taxon>Bacillati</taxon>
        <taxon>Actinomycetota</taxon>
        <taxon>Actinomycetes</taxon>
        <taxon>Micrococcales</taxon>
        <taxon>Micrococcaceae</taxon>
        <taxon>Arthrobacter</taxon>
    </lineage>
</organism>